<dbReference type="EMBL" id="CP034086">
    <property type="protein sequence ID" value="AZG78167.1"/>
    <property type="molecule type" value="Genomic_DNA"/>
</dbReference>
<dbReference type="Proteomes" id="UP000273982">
    <property type="component" value="Chromosome"/>
</dbReference>
<dbReference type="KEGG" id="mros:EHO51_16300"/>
<organism evidence="1 2">
    <name type="scientific">Methylocystis rosea</name>
    <dbReference type="NCBI Taxonomy" id="173366"/>
    <lineage>
        <taxon>Bacteria</taxon>
        <taxon>Pseudomonadati</taxon>
        <taxon>Pseudomonadota</taxon>
        <taxon>Alphaproteobacteria</taxon>
        <taxon>Hyphomicrobiales</taxon>
        <taxon>Methylocystaceae</taxon>
        <taxon>Methylocystis</taxon>
    </lineage>
</organism>
<evidence type="ECO:0000313" key="1">
    <source>
        <dbReference type="EMBL" id="AZG78167.1"/>
    </source>
</evidence>
<sequence length="125" mass="13799">MSMRRIYLSNNEAISRSIVVRMPGYAMPPAGEWKMELRRRTIATGAPAFAFSSETGNLRVIAFDAPARKAVLALLAPQQLIADLTDSYFADLVYVGRPSQKSRTVRLQLQARRFAGRVARTGAGL</sequence>
<reference evidence="1 2" key="1">
    <citation type="submission" date="2018-11" db="EMBL/GenBank/DDBJ databases">
        <title>Genome squencing of methanotrophic bacteria isolated from alkaline groundwater in Korea.</title>
        <authorList>
            <person name="Nguyen L.N."/>
        </authorList>
    </citation>
    <scope>NUCLEOTIDE SEQUENCE [LARGE SCALE GENOMIC DNA]</scope>
    <source>
        <strain evidence="1 2">GW6</strain>
    </source>
</reference>
<name>A0A3G8M8R0_9HYPH</name>
<protein>
    <submittedName>
        <fullName evidence="1">Uncharacterized protein</fullName>
    </submittedName>
</protein>
<gene>
    <name evidence="1" type="ORF">EHO51_16300</name>
</gene>
<evidence type="ECO:0000313" key="2">
    <source>
        <dbReference type="Proteomes" id="UP000273982"/>
    </source>
</evidence>
<dbReference type="AlphaFoldDB" id="A0A3G8M8R0"/>
<accession>A0A3G8M8R0</accession>
<dbReference type="RefSeq" id="WP_124739758.1">
    <property type="nucleotide sequence ID" value="NZ_CP034086.1"/>
</dbReference>
<proteinExistence type="predicted"/>